<comment type="caution">
    <text evidence="6">The sequence shown here is derived from an EMBL/GenBank/DDBJ whole genome shotgun (WGS) entry which is preliminary data.</text>
</comment>
<feature type="transmembrane region" description="Helical" evidence="5">
    <location>
        <begin position="344"/>
        <end position="365"/>
    </location>
</feature>
<evidence type="ECO:0000313" key="6">
    <source>
        <dbReference type="EMBL" id="MDQ0350267.1"/>
    </source>
</evidence>
<feature type="transmembrane region" description="Helical" evidence="5">
    <location>
        <begin position="280"/>
        <end position="299"/>
    </location>
</feature>
<dbReference type="PANTHER" id="PTHR22550">
    <property type="entry name" value="SPORE GERMINATION PROTEIN"/>
    <property type="match status" value="1"/>
</dbReference>
<sequence length="480" mass="53840">MNSQLDSQKLKDLFKDSEDVQTYDLTIEGKKLLFIYCEGLCDEQFLNEEFLPTFKSHLINSHFKTATEAIENFHKMSHKRVYKEEEIIEKVYSGELIIHLYENKENYLYDLASPPARQTEETSAEVTVRGPRDGFVESMEINVALIRKRLKTNSLVYETFTVGERSKTPVGLLFVNDIARDETINHIRSLLKNIDIDALVNTNQLEELIHETPLRILPMYHYTGRPDFAVNSLLMGRFVLFIDGSPVALTAPVNLPYILKTGEDQVYPWFFNSFERIMRLAGLIIGILLPGFWVALSAFHQDQIPLVFLSSASQARQGVPLPTPVEALLLVLLFDLLKEAGLRLPFNVGQILGVVGGLIIGDAAIRAGITSPANVVMVATSTVATFTIANQSLSGVVSLLRIFVLVIASFTGLYGFFVASFLLLIYMANLRSFNMPYLAPIAPFNLRGAVKAIIHPPEKLKKKRPTMLDVKDTDRGNTPK</sequence>
<evidence type="ECO:0000256" key="2">
    <source>
        <dbReference type="ARBA" id="ARBA00005278"/>
    </source>
</evidence>
<dbReference type="Pfam" id="PF03323">
    <property type="entry name" value="GerA"/>
    <property type="match status" value="1"/>
</dbReference>
<keyword evidence="7" id="KW-1185">Reference proteome</keyword>
<comment type="subcellular location">
    <subcellularLocation>
        <location evidence="4">Cell membrane</location>
    </subcellularLocation>
    <subcellularLocation>
        <location evidence="1">Membrane</location>
        <topology evidence="1">Multi-pass membrane protein</topology>
    </subcellularLocation>
</comment>
<evidence type="ECO:0000256" key="5">
    <source>
        <dbReference type="SAM" id="Phobius"/>
    </source>
</evidence>
<dbReference type="RefSeq" id="WP_307064986.1">
    <property type="nucleotide sequence ID" value="NZ_JAUSUP010000001.1"/>
</dbReference>
<evidence type="ECO:0000313" key="7">
    <source>
        <dbReference type="Proteomes" id="UP001236723"/>
    </source>
</evidence>
<dbReference type="EMBL" id="JAUSUP010000001">
    <property type="protein sequence ID" value="MDQ0350267.1"/>
    <property type="molecule type" value="Genomic_DNA"/>
</dbReference>
<proteinExistence type="inferred from homology"/>
<feature type="transmembrane region" description="Helical" evidence="5">
    <location>
        <begin position="371"/>
        <end position="390"/>
    </location>
</feature>
<reference evidence="6 7" key="1">
    <citation type="submission" date="2023-07" db="EMBL/GenBank/DDBJ databases">
        <title>Genomic Encyclopedia of Type Strains, Phase IV (KMG-IV): sequencing the most valuable type-strain genomes for metagenomic binning, comparative biology and taxonomic classification.</title>
        <authorList>
            <person name="Goeker M."/>
        </authorList>
    </citation>
    <scope>NUCLEOTIDE SEQUENCE [LARGE SCALE GENOMIC DNA]</scope>
    <source>
        <strain evidence="6 7">DSM 15448</strain>
    </source>
</reference>
<evidence type="ECO:0000256" key="3">
    <source>
        <dbReference type="ARBA" id="ARBA00023136"/>
    </source>
</evidence>
<keyword evidence="3 4" id="KW-0472">Membrane</keyword>
<dbReference type="Proteomes" id="UP001236723">
    <property type="component" value="Unassembled WGS sequence"/>
</dbReference>
<protein>
    <recommendedName>
        <fullName evidence="8">Spore germination protein</fullName>
    </recommendedName>
</protein>
<organism evidence="6 7">
    <name type="scientific">Alkalibacillus filiformis</name>
    <dbReference type="NCBI Taxonomy" id="200990"/>
    <lineage>
        <taxon>Bacteria</taxon>
        <taxon>Bacillati</taxon>
        <taxon>Bacillota</taxon>
        <taxon>Bacilli</taxon>
        <taxon>Bacillales</taxon>
        <taxon>Bacillaceae</taxon>
        <taxon>Alkalibacillus</taxon>
    </lineage>
</organism>
<dbReference type="InterPro" id="IPR050768">
    <property type="entry name" value="UPF0353/GerABKA_families"/>
</dbReference>
<name>A0ABU0DP80_9BACI</name>
<keyword evidence="5" id="KW-0812">Transmembrane</keyword>
<evidence type="ECO:0000256" key="4">
    <source>
        <dbReference type="PIRNR" id="PIRNR005690"/>
    </source>
</evidence>
<dbReference type="InterPro" id="IPR004995">
    <property type="entry name" value="Spore_Ger"/>
</dbReference>
<evidence type="ECO:0000256" key="1">
    <source>
        <dbReference type="ARBA" id="ARBA00004141"/>
    </source>
</evidence>
<dbReference type="PANTHER" id="PTHR22550:SF5">
    <property type="entry name" value="LEUCINE ZIPPER PROTEIN 4"/>
    <property type="match status" value="1"/>
</dbReference>
<dbReference type="PIRSF" id="PIRSF005690">
    <property type="entry name" value="GerBA"/>
    <property type="match status" value="1"/>
</dbReference>
<comment type="similarity">
    <text evidence="2 4">Belongs to the GerABKA family.</text>
</comment>
<keyword evidence="5" id="KW-1133">Transmembrane helix</keyword>
<feature type="transmembrane region" description="Helical" evidence="5">
    <location>
        <begin position="402"/>
        <end position="425"/>
    </location>
</feature>
<evidence type="ECO:0008006" key="8">
    <source>
        <dbReference type="Google" id="ProtNLM"/>
    </source>
</evidence>
<gene>
    <name evidence="6" type="ORF">J2R98_000070</name>
</gene>
<accession>A0ABU0DP80</accession>